<dbReference type="InterPro" id="IPR018168">
    <property type="entry name" value="Ubi_Hdrlase_CS"/>
</dbReference>
<keyword evidence="5" id="KW-0274">FAD</keyword>
<evidence type="ECO:0000313" key="9">
    <source>
        <dbReference type="EMBL" id="GAA0859054.1"/>
    </source>
</evidence>
<dbReference type="RefSeq" id="WP_343861605.1">
    <property type="nucleotide sequence ID" value="NZ_BAAAFD010000010.1"/>
</dbReference>
<evidence type="ECO:0000256" key="6">
    <source>
        <dbReference type="ARBA" id="ARBA00023002"/>
    </source>
</evidence>
<name>A0ABP3WZZ3_9ALTE</name>
<accession>A0ABP3WZZ3</accession>
<keyword evidence="10" id="KW-1185">Reference proteome</keyword>
<comment type="caution">
    <text evidence="9">The sequence shown here is derived from an EMBL/GenBank/DDBJ whole genome shotgun (WGS) entry which is preliminary data.</text>
</comment>
<evidence type="ECO:0000256" key="4">
    <source>
        <dbReference type="ARBA" id="ARBA00022630"/>
    </source>
</evidence>
<comment type="cofactor">
    <cofactor evidence="1">
        <name>FAD</name>
        <dbReference type="ChEBI" id="CHEBI:57692"/>
    </cofactor>
</comment>
<sequence length="410" mass="45237">MQNYDVVIVGAGITGLTAALALKDSDLSVLVIDAQAADAPVTDQPELRVSAINLASQTIFQRLGIWQHVVEQRLQDYQSMQVWEQDSFAHIGFSHQEIQRSHLGSIVENQVLRLALLKGLEGINNIELAEPARIENLVFGQSESFLTLSNGNSFTAKLVVGADGANSYVRRVANLPFTFWDYDHIALVATVRTELAHDNCARQVFTADGPLAFLPLFEPNLCSIVWSQRNQQAETLLALPEREFNQRLQVTLDNKLGKCELQSQRVSYPLTMRYCRQWVKDRVMVIGDAAHTIHPLAGQGANLGIADAAALAQTLGELQANRKDIGLAKNLRKLERWRKAQAMKMIVSMEGFKRLFAGSNPVKKLIRDIGLSAANQAGPVKRDMIKLAAGLEGELPELAKQASQIKGHSD</sequence>
<dbReference type="PANTHER" id="PTHR43876">
    <property type="entry name" value="UBIQUINONE BIOSYNTHESIS MONOOXYGENASE COQ6, MITOCHONDRIAL"/>
    <property type="match status" value="1"/>
</dbReference>
<keyword evidence="7" id="KW-0503">Monooxygenase</keyword>
<dbReference type="EMBL" id="BAAAFD010000010">
    <property type="protein sequence ID" value="GAA0859054.1"/>
    <property type="molecule type" value="Genomic_DNA"/>
</dbReference>
<evidence type="ECO:0000256" key="5">
    <source>
        <dbReference type="ARBA" id="ARBA00022827"/>
    </source>
</evidence>
<dbReference type="PROSITE" id="PS01304">
    <property type="entry name" value="UBIH"/>
    <property type="match status" value="1"/>
</dbReference>
<dbReference type="InterPro" id="IPR002938">
    <property type="entry name" value="FAD-bd"/>
</dbReference>
<dbReference type="PRINTS" id="PR00420">
    <property type="entry name" value="RNGMNOXGNASE"/>
</dbReference>
<evidence type="ECO:0000256" key="7">
    <source>
        <dbReference type="ARBA" id="ARBA00023033"/>
    </source>
</evidence>
<keyword evidence="4" id="KW-0285">Flavoprotein</keyword>
<evidence type="ECO:0000256" key="2">
    <source>
        <dbReference type="ARBA" id="ARBA00004749"/>
    </source>
</evidence>
<feature type="domain" description="FAD-binding" evidence="8">
    <location>
        <begin position="4"/>
        <end position="318"/>
    </location>
</feature>
<protein>
    <submittedName>
        <fullName evidence="9">FAD-dependent 2-octaprenylphenol hydroxylase</fullName>
    </submittedName>
</protein>
<comment type="pathway">
    <text evidence="2">Cofactor biosynthesis; ubiquinone biosynthesis.</text>
</comment>
<dbReference type="PANTHER" id="PTHR43876:SF7">
    <property type="entry name" value="UBIQUINONE BIOSYNTHESIS MONOOXYGENASE COQ6, MITOCHONDRIAL"/>
    <property type="match status" value="1"/>
</dbReference>
<dbReference type="InterPro" id="IPR010971">
    <property type="entry name" value="UbiH/COQ6"/>
</dbReference>
<evidence type="ECO:0000313" key="10">
    <source>
        <dbReference type="Proteomes" id="UP001500359"/>
    </source>
</evidence>
<dbReference type="SUPFAM" id="SSF51905">
    <property type="entry name" value="FAD/NAD(P)-binding domain"/>
    <property type="match status" value="1"/>
</dbReference>
<evidence type="ECO:0000259" key="8">
    <source>
        <dbReference type="Pfam" id="PF01494"/>
    </source>
</evidence>
<dbReference type="NCBIfam" id="TIGR01988">
    <property type="entry name" value="Ubi-OHases"/>
    <property type="match status" value="1"/>
</dbReference>
<gene>
    <name evidence="9" type="ORF">GCM10009114_31050</name>
</gene>
<proteinExistence type="inferred from homology"/>
<evidence type="ECO:0000256" key="1">
    <source>
        <dbReference type="ARBA" id="ARBA00001974"/>
    </source>
</evidence>
<dbReference type="InterPro" id="IPR051205">
    <property type="entry name" value="UbiH/COQ6_monooxygenase"/>
</dbReference>
<dbReference type="Proteomes" id="UP001500359">
    <property type="component" value="Unassembled WGS sequence"/>
</dbReference>
<keyword evidence="6" id="KW-0560">Oxidoreductase</keyword>
<organism evidence="9 10">
    <name type="scientific">Aliiglaciecola litoralis</name>
    <dbReference type="NCBI Taxonomy" id="582857"/>
    <lineage>
        <taxon>Bacteria</taxon>
        <taxon>Pseudomonadati</taxon>
        <taxon>Pseudomonadota</taxon>
        <taxon>Gammaproteobacteria</taxon>
        <taxon>Alteromonadales</taxon>
        <taxon>Alteromonadaceae</taxon>
        <taxon>Aliiglaciecola</taxon>
    </lineage>
</organism>
<reference evidence="10" key="1">
    <citation type="journal article" date="2019" name="Int. J. Syst. Evol. Microbiol.">
        <title>The Global Catalogue of Microorganisms (GCM) 10K type strain sequencing project: providing services to taxonomists for standard genome sequencing and annotation.</title>
        <authorList>
            <consortium name="The Broad Institute Genomics Platform"/>
            <consortium name="The Broad Institute Genome Sequencing Center for Infectious Disease"/>
            <person name="Wu L."/>
            <person name="Ma J."/>
        </authorList>
    </citation>
    <scope>NUCLEOTIDE SEQUENCE [LARGE SCALE GENOMIC DNA]</scope>
    <source>
        <strain evidence="10">JCM 15896</strain>
    </source>
</reference>
<evidence type="ECO:0000256" key="3">
    <source>
        <dbReference type="ARBA" id="ARBA00005349"/>
    </source>
</evidence>
<dbReference type="Pfam" id="PF01494">
    <property type="entry name" value="FAD_binding_3"/>
    <property type="match status" value="1"/>
</dbReference>
<comment type="similarity">
    <text evidence="3">Belongs to the UbiH/COQ6 family.</text>
</comment>
<dbReference type="Gene3D" id="3.50.50.60">
    <property type="entry name" value="FAD/NAD(P)-binding domain"/>
    <property type="match status" value="2"/>
</dbReference>
<dbReference type="InterPro" id="IPR036188">
    <property type="entry name" value="FAD/NAD-bd_sf"/>
</dbReference>